<name>A0ABY3SCV7_9BACL</name>
<dbReference type="Proteomes" id="UP001649230">
    <property type="component" value="Chromosome"/>
</dbReference>
<keyword evidence="5" id="KW-1185">Reference proteome</keyword>
<organism evidence="4 5">
    <name type="scientific">Paenibacillus hexagrammi</name>
    <dbReference type="NCBI Taxonomy" id="2908839"/>
    <lineage>
        <taxon>Bacteria</taxon>
        <taxon>Bacillati</taxon>
        <taxon>Bacillota</taxon>
        <taxon>Bacilli</taxon>
        <taxon>Bacillales</taxon>
        <taxon>Paenibacillaceae</taxon>
        <taxon>Paenibacillus</taxon>
    </lineage>
</organism>
<dbReference type="EMBL" id="CP090978">
    <property type="protein sequence ID" value="UJF31793.1"/>
    <property type="molecule type" value="Genomic_DNA"/>
</dbReference>
<feature type="domain" description="SLH" evidence="3">
    <location>
        <begin position="464"/>
        <end position="520"/>
    </location>
</feature>
<feature type="domain" description="SLH" evidence="3">
    <location>
        <begin position="339"/>
        <end position="402"/>
    </location>
</feature>
<evidence type="ECO:0000259" key="3">
    <source>
        <dbReference type="PROSITE" id="PS51272"/>
    </source>
</evidence>
<gene>
    <name evidence="4" type="ORF">L0M14_18715</name>
</gene>
<sequence>MRKKLMIGLLTSAVLWSTFSAAGAAGRSITIEAVGTKSAGSSILVKGMPMTSDVLVQVFRPNQSLMLTDLLTAAEYETGKAYTLPADAAAGTYSVIAGMGDTTAKTTFQVQSGQVTEPGGSNSGGSSSSPGSSSNTSGQTPSAGKGQPKRVTADEIAKQLTPMPNGSGGKLLRLEANELGIQFPADAIRAIGNVQVEVHQGNVQVGIPQAVLTQLTQLVSAEALSKAQIALNMSALDSKDVSKLLDEGSKRSKAVVKAAGEVYEFSLSILTEDGKVSNLSAFTEPLKLRLTYDSNSSKDLLGVYHVADNGELEYIGGHIEGADFVTDVSHFSKYAVLEYAKTFDDVPASYWANKVIQTMAAKHWINGVTDTEFAPENKVTRAEFAAILVRALELKEAANARFTDVEDSAWYAPYISAASDKGLINGRSQTEFAPNELVTREEMAVMIMRAYRYLELTTSQDSGHASFSDQSSVSSWAVSDVDQAYAVGLINGMDEGVFLPQGAATRAQSAQVIYKLLQAR</sequence>
<feature type="chain" id="PRO_5047311569" evidence="2">
    <location>
        <begin position="25"/>
        <end position="520"/>
    </location>
</feature>
<dbReference type="InterPro" id="IPR001119">
    <property type="entry name" value="SLH_dom"/>
</dbReference>
<feature type="signal peptide" evidence="2">
    <location>
        <begin position="1"/>
        <end position="24"/>
    </location>
</feature>
<dbReference type="Pfam" id="PF00395">
    <property type="entry name" value="SLH"/>
    <property type="match status" value="3"/>
</dbReference>
<feature type="region of interest" description="Disordered" evidence="1">
    <location>
        <begin position="113"/>
        <end position="150"/>
    </location>
</feature>
<feature type="domain" description="SLH" evidence="3">
    <location>
        <begin position="403"/>
        <end position="461"/>
    </location>
</feature>
<evidence type="ECO:0000256" key="2">
    <source>
        <dbReference type="SAM" id="SignalP"/>
    </source>
</evidence>
<proteinExistence type="predicted"/>
<evidence type="ECO:0000313" key="4">
    <source>
        <dbReference type="EMBL" id="UJF31793.1"/>
    </source>
</evidence>
<dbReference type="PROSITE" id="PS51272">
    <property type="entry name" value="SLH"/>
    <property type="match status" value="3"/>
</dbReference>
<dbReference type="RefSeq" id="WP_235118138.1">
    <property type="nucleotide sequence ID" value="NZ_CP090978.1"/>
</dbReference>
<keyword evidence="2" id="KW-0732">Signal</keyword>
<evidence type="ECO:0000313" key="5">
    <source>
        <dbReference type="Proteomes" id="UP001649230"/>
    </source>
</evidence>
<feature type="compositionally biased region" description="Low complexity" evidence="1">
    <location>
        <begin position="124"/>
        <end position="142"/>
    </location>
</feature>
<protein>
    <submittedName>
        <fullName evidence="4">S-layer homology domain-containing protein</fullName>
    </submittedName>
</protein>
<reference evidence="4 5" key="1">
    <citation type="journal article" date="2024" name="Int. J. Syst. Evol. Microbiol.">
        <title>Paenibacillus hexagrammi sp. nov., a novel bacterium isolated from the gut content of Hexagrammos agrammus.</title>
        <authorList>
            <person name="Jung H.K."/>
            <person name="Kim D.G."/>
            <person name="Zin H."/>
            <person name="Park J."/>
            <person name="Jung H."/>
            <person name="Kim Y.O."/>
            <person name="Kong H.J."/>
            <person name="Kim J.W."/>
            <person name="Kim Y.S."/>
        </authorList>
    </citation>
    <scope>NUCLEOTIDE SEQUENCE [LARGE SCALE GENOMIC DNA]</scope>
    <source>
        <strain evidence="4 5">YPD9-1</strain>
    </source>
</reference>
<dbReference type="PANTHER" id="PTHR43308">
    <property type="entry name" value="OUTER MEMBRANE PROTEIN ALPHA-RELATED"/>
    <property type="match status" value="1"/>
</dbReference>
<evidence type="ECO:0000256" key="1">
    <source>
        <dbReference type="SAM" id="MobiDB-lite"/>
    </source>
</evidence>
<accession>A0ABY3SCV7</accession>
<dbReference type="InterPro" id="IPR051465">
    <property type="entry name" value="Cell_Envelope_Struct_Comp"/>
</dbReference>
<dbReference type="PANTHER" id="PTHR43308:SF5">
    <property type="entry name" value="S-LAYER PROTEIN _ PEPTIDOGLYCAN ENDO-BETA-N-ACETYLGLUCOSAMINIDASE"/>
    <property type="match status" value="1"/>
</dbReference>